<dbReference type="RefSeq" id="WP_233052056.1">
    <property type="nucleotide sequence ID" value="NZ_JAIMJA010000005.1"/>
</dbReference>
<proteinExistence type="predicted"/>
<comment type="caution">
    <text evidence="3">The sequence shown here is derived from an EMBL/GenBank/DDBJ whole genome shotgun (WGS) entry which is preliminary data.</text>
</comment>
<organism evidence="3 4">
    <name type="scientific">Motilimonas cestriensis</name>
    <dbReference type="NCBI Taxonomy" id="2742685"/>
    <lineage>
        <taxon>Bacteria</taxon>
        <taxon>Pseudomonadati</taxon>
        <taxon>Pseudomonadota</taxon>
        <taxon>Gammaproteobacteria</taxon>
        <taxon>Alteromonadales</taxon>
        <taxon>Alteromonadales genera incertae sedis</taxon>
        <taxon>Motilimonas</taxon>
    </lineage>
</organism>
<dbReference type="PANTHER" id="PTHR43767">
    <property type="entry name" value="LONG-CHAIN-FATTY-ACID--COA LIGASE"/>
    <property type="match status" value="1"/>
</dbReference>
<name>A0ABS8W6A1_9GAMM</name>
<gene>
    <name evidence="3" type="ORF">K6Y31_06800</name>
</gene>
<dbReference type="Gene3D" id="3.40.50.12780">
    <property type="entry name" value="N-terminal domain of ligase-like"/>
    <property type="match status" value="1"/>
</dbReference>
<dbReference type="InterPro" id="IPR020845">
    <property type="entry name" value="AMP-binding_CS"/>
</dbReference>
<dbReference type="PROSITE" id="PS00455">
    <property type="entry name" value="AMP_BINDING"/>
    <property type="match status" value="1"/>
</dbReference>
<accession>A0ABS8W6A1</accession>
<dbReference type="InterPro" id="IPR050237">
    <property type="entry name" value="ATP-dep_AMP-bd_enzyme"/>
</dbReference>
<protein>
    <submittedName>
        <fullName evidence="3">AMP-binding protein</fullName>
    </submittedName>
</protein>
<keyword evidence="4" id="KW-1185">Reference proteome</keyword>
<dbReference type="PANTHER" id="PTHR43767:SF8">
    <property type="entry name" value="LONG-CHAIN-FATTY-ACID--COA LIGASE"/>
    <property type="match status" value="1"/>
</dbReference>
<dbReference type="Pfam" id="PF23562">
    <property type="entry name" value="AMP-binding_C_3"/>
    <property type="match status" value="1"/>
</dbReference>
<dbReference type="Pfam" id="PF00501">
    <property type="entry name" value="AMP-binding"/>
    <property type="match status" value="1"/>
</dbReference>
<evidence type="ECO:0000259" key="2">
    <source>
        <dbReference type="Pfam" id="PF00501"/>
    </source>
</evidence>
<evidence type="ECO:0000256" key="1">
    <source>
        <dbReference type="ARBA" id="ARBA00022598"/>
    </source>
</evidence>
<sequence length="511" mass="55062">MLVLDQIAHYATQAPTNIAVFGGAAERHDSDLTYSQLHQEIGLLAQQFSEQAIRHIGISLSNSWQWLVVELAAMQAGVTVTPIPPFFSEQQVKHLVSQGQIEYVFVDKLAGGDGFPWPNQVEGVWLEGTQTLKLADTDISLANMPANTCLITYTSGTTGAPKGVCISQQLIDQVCQSLMSVVQELEVSQTLERHLCLLPLAVMLENIAGAFVTLCLGKSLVLVDQQQTGLSGSNGIDVPTLISCLTTFGPNSLILTPELLKLMLMLVASKAYQHQLHFIAVGGGHVPQAILQQAAGLGLPVYQGYGLSECGSVVALNTPSAQRFGSVGKPLTHIELSFSPSGEVCVKGANALGYLGAAGEPYQPFDDSIIHTGDLGWLDEQGFLHLSGRQKNVQINSFGRNFSPEWIESEINGLAGVSHSAIFGDGLPFITAVIALLPNVSQVQLATALVQLNQQLPDYAQIHHWLVATTPFSFENGLLTSNGRLRREQVWHVYQHDIAAVYSSSQYVSAN</sequence>
<evidence type="ECO:0000313" key="4">
    <source>
        <dbReference type="Proteomes" id="UP001201273"/>
    </source>
</evidence>
<dbReference type="SUPFAM" id="SSF56801">
    <property type="entry name" value="Acetyl-CoA synthetase-like"/>
    <property type="match status" value="1"/>
</dbReference>
<feature type="domain" description="AMP-dependent synthetase/ligase" evidence="2">
    <location>
        <begin position="9"/>
        <end position="349"/>
    </location>
</feature>
<keyword evidence="1" id="KW-0436">Ligase</keyword>
<reference evidence="3 4" key="1">
    <citation type="journal article" date="2022" name="Environ. Microbiol. Rep.">
        <title>Eco-phylogenetic analyses reveal divergent evolution of vitamin B12 metabolism in the marine bacterial family 'Psychromonadaceae'.</title>
        <authorList>
            <person name="Jin X."/>
            <person name="Yang Y."/>
            <person name="Cao H."/>
            <person name="Gao B."/>
            <person name="Zhao Z."/>
        </authorList>
    </citation>
    <scope>NUCLEOTIDE SEQUENCE [LARGE SCALE GENOMIC DNA]</scope>
    <source>
        <strain evidence="3 4">MKS20</strain>
    </source>
</reference>
<dbReference type="Proteomes" id="UP001201273">
    <property type="component" value="Unassembled WGS sequence"/>
</dbReference>
<dbReference type="InterPro" id="IPR000873">
    <property type="entry name" value="AMP-dep_synth/lig_dom"/>
</dbReference>
<evidence type="ECO:0000313" key="3">
    <source>
        <dbReference type="EMBL" id="MCE2594519.1"/>
    </source>
</evidence>
<dbReference type="EMBL" id="JAIMJA010000005">
    <property type="protein sequence ID" value="MCE2594519.1"/>
    <property type="molecule type" value="Genomic_DNA"/>
</dbReference>
<dbReference type="InterPro" id="IPR042099">
    <property type="entry name" value="ANL_N_sf"/>
</dbReference>